<feature type="transmembrane region" description="Helical" evidence="6">
    <location>
        <begin position="568"/>
        <end position="586"/>
    </location>
</feature>
<dbReference type="GO" id="GO:0005381">
    <property type="term" value="F:iron ion transmembrane transporter activity"/>
    <property type="evidence" value="ECO:0007669"/>
    <property type="project" value="UniProtKB-UniRule"/>
</dbReference>
<organism evidence="8 9">
    <name type="scientific">Cyanidiococcus yangmingshanensis</name>
    <dbReference type="NCBI Taxonomy" id="2690220"/>
    <lineage>
        <taxon>Eukaryota</taxon>
        <taxon>Rhodophyta</taxon>
        <taxon>Bangiophyceae</taxon>
        <taxon>Cyanidiales</taxon>
        <taxon>Cyanidiaceae</taxon>
        <taxon>Cyanidiococcus</taxon>
    </lineage>
</organism>
<keyword evidence="5 6" id="KW-0472">Membrane</keyword>
<comment type="caution">
    <text evidence="8">The sequence shown here is derived from an EMBL/GenBank/DDBJ whole genome shotgun (WGS) entry which is preliminary data.</text>
</comment>
<evidence type="ECO:0000256" key="5">
    <source>
        <dbReference type="ARBA" id="ARBA00023136"/>
    </source>
</evidence>
<gene>
    <name evidence="8" type="ORF">F1559_000096</name>
</gene>
<dbReference type="GO" id="GO:0016020">
    <property type="term" value="C:membrane"/>
    <property type="evidence" value="ECO:0007669"/>
    <property type="project" value="UniProtKB-SubCell"/>
</dbReference>
<feature type="transmembrane region" description="Helical" evidence="6">
    <location>
        <begin position="459"/>
        <end position="480"/>
    </location>
</feature>
<evidence type="ECO:0000256" key="3">
    <source>
        <dbReference type="ARBA" id="ARBA00022692"/>
    </source>
</evidence>
<feature type="transmembrane region" description="Helical" evidence="6">
    <location>
        <begin position="207"/>
        <end position="229"/>
    </location>
</feature>
<dbReference type="Pfam" id="PF06963">
    <property type="entry name" value="FPN1"/>
    <property type="match status" value="1"/>
</dbReference>
<evidence type="ECO:0000256" key="4">
    <source>
        <dbReference type="ARBA" id="ARBA00022989"/>
    </source>
</evidence>
<sequence>MSEPAEVKDLVGSHYGRSSSAEELGECVSQYGHGSKVSKPEEAQLDFVKEGSSTNRIPSANHGTEDKGSSDASLSLSNHPRGESASVASPEHFSNLPLRPFLPLYTAYGLVCGVQRAFAFVVPIFLMVASQRALNRAAGSFLPAAVYMLCSRGACFLFGPTVGKLLDWSSRFKAAATASVLYGLGTFLCAVWMPWLARVQPQNRATALPPGTMWFCLFGTVAALSEFALEISLWKRWLPLTVRAQQADHACLGTLKMDEPLAVANARMRRITMTIDIGMPLLVGWLLSSRGDVRGSILVARLGAIFLVVQLGALYIASRACARGESGNYATGSPDGAKHILALGSNQTAEDGSTATQSTIPAWLAAARIGYQRLRVLFSSWRLYYEQKVFIASLAHASLYFTVLSPGGLLFGFLTYCGVSSRIIGLFRAASAIIGILATFSFEILVTRMRQSVLAVGRIGVVCQLVCLLPALVLLWLVPVPSQPLHPTLGPGATSIQKPPTLLIGVLVFVALSRWGLWCWDSSETEIMQTMVDAHAVGEVSAVEAALCSLAELLMYGVSVVLSSPRMFPALATMSALSVSTGAMIFHRWTRLQDQHQPRTWIAGESPVSTEPPV</sequence>
<keyword evidence="2 6" id="KW-0813">Transport</keyword>
<keyword evidence="6" id="KW-0406">Ion transport</keyword>
<feature type="transmembrane region" description="Helical" evidence="6">
    <location>
        <begin position="105"/>
        <end position="129"/>
    </location>
</feature>
<dbReference type="Proteomes" id="UP000530660">
    <property type="component" value="Unassembled WGS sequence"/>
</dbReference>
<feature type="region of interest" description="Disordered" evidence="7">
    <location>
        <begin position="1"/>
        <end position="91"/>
    </location>
</feature>
<feature type="transmembrane region" description="Helical" evidence="6">
    <location>
        <begin position="174"/>
        <end position="195"/>
    </location>
</feature>
<feature type="transmembrane region" description="Helical" evidence="6">
    <location>
        <begin position="271"/>
        <end position="287"/>
    </location>
</feature>
<feature type="compositionally biased region" description="Polar residues" evidence="7">
    <location>
        <begin position="51"/>
        <end position="62"/>
    </location>
</feature>
<comment type="similarity">
    <text evidence="6">Belongs to the ferroportin (FP) (TC 2.A.100) family. SLC40A subfamily.</text>
</comment>
<name>A0A7J7ICE6_9RHOD</name>
<comment type="subcellular location">
    <subcellularLocation>
        <location evidence="1 6">Membrane</location>
        <topology evidence="1 6">Multi-pass membrane protein</topology>
    </subcellularLocation>
</comment>
<dbReference type="PANTHER" id="PTHR11660">
    <property type="entry name" value="SOLUTE CARRIER FAMILY 40 MEMBER"/>
    <property type="match status" value="1"/>
</dbReference>
<accession>A0A7J7ICE6</accession>
<feature type="compositionally biased region" description="Basic and acidic residues" evidence="7">
    <location>
        <begin position="1"/>
        <end position="11"/>
    </location>
</feature>
<evidence type="ECO:0000256" key="2">
    <source>
        <dbReference type="ARBA" id="ARBA00022448"/>
    </source>
</evidence>
<dbReference type="PANTHER" id="PTHR11660:SF53">
    <property type="entry name" value="SOLUTE CARRIER FAMILY 40 MEMBER 3, CHLOROPLASTIC"/>
    <property type="match status" value="1"/>
</dbReference>
<comment type="function">
    <text evidence="6">May be involved in iron transport and iron homeostasis.</text>
</comment>
<feature type="transmembrane region" description="Helical" evidence="6">
    <location>
        <begin position="500"/>
        <end position="520"/>
    </location>
</feature>
<dbReference type="AlphaFoldDB" id="A0A7J7ICE6"/>
<evidence type="ECO:0000313" key="8">
    <source>
        <dbReference type="EMBL" id="KAF6000783.1"/>
    </source>
</evidence>
<dbReference type="InterPro" id="IPR009716">
    <property type="entry name" value="Ferroportin-1"/>
</dbReference>
<keyword evidence="9" id="KW-1185">Reference proteome</keyword>
<keyword evidence="4 6" id="KW-1133">Transmembrane helix</keyword>
<dbReference type="OrthoDB" id="648861at2759"/>
<feature type="transmembrane region" description="Helical" evidence="6">
    <location>
        <begin position="389"/>
        <end position="414"/>
    </location>
</feature>
<feature type="transmembrane region" description="Helical" evidence="6">
    <location>
        <begin position="299"/>
        <end position="317"/>
    </location>
</feature>
<protein>
    <recommendedName>
        <fullName evidence="6">Solute carrier family 40 member</fullName>
    </recommendedName>
</protein>
<feature type="transmembrane region" description="Helical" evidence="6">
    <location>
        <begin position="426"/>
        <end position="447"/>
    </location>
</feature>
<evidence type="ECO:0000313" key="9">
    <source>
        <dbReference type="Proteomes" id="UP000530660"/>
    </source>
</evidence>
<dbReference type="EMBL" id="VWRR01000017">
    <property type="protein sequence ID" value="KAF6000783.1"/>
    <property type="molecule type" value="Genomic_DNA"/>
</dbReference>
<evidence type="ECO:0000256" key="7">
    <source>
        <dbReference type="SAM" id="MobiDB-lite"/>
    </source>
</evidence>
<feature type="transmembrane region" description="Helical" evidence="6">
    <location>
        <begin position="541"/>
        <end position="562"/>
    </location>
</feature>
<proteinExistence type="inferred from homology"/>
<reference evidence="8 9" key="1">
    <citation type="journal article" date="2020" name="J. Phycol.">
        <title>Comparative genome analysis reveals Cyanidiococcus gen. nov., a new extremophilic red algal genus sister to Cyanidioschyzon (Cyanidioschyzonaceae, Rhodophyta).</title>
        <authorList>
            <person name="Liu S.-L."/>
            <person name="Chiang Y.-R."/>
            <person name="Yoon H.S."/>
            <person name="Fu H.-Y."/>
        </authorList>
    </citation>
    <scope>NUCLEOTIDE SEQUENCE [LARGE SCALE GENOMIC DNA]</scope>
    <source>
        <strain evidence="8 9">THAL066</strain>
    </source>
</reference>
<keyword evidence="3 6" id="KW-0812">Transmembrane</keyword>
<evidence type="ECO:0000256" key="1">
    <source>
        <dbReference type="ARBA" id="ARBA00004141"/>
    </source>
</evidence>
<evidence type="ECO:0000256" key="6">
    <source>
        <dbReference type="RuleBase" id="RU365065"/>
    </source>
</evidence>